<evidence type="ECO:0000256" key="1">
    <source>
        <dbReference type="SAM" id="Phobius"/>
    </source>
</evidence>
<keyword evidence="1" id="KW-0472">Membrane</keyword>
<accession>A0A5K3FZX8</accession>
<keyword evidence="1" id="KW-0812">Transmembrane</keyword>
<proteinExistence type="predicted"/>
<dbReference type="AlphaFoldDB" id="A0A5K3FZX8"/>
<sequence length="52" mass="5991">RTPVLFSNCKKSAYPSSPCLLATRLLKLLLFFLTIFQDGDFFIISPINVFYM</sequence>
<feature type="transmembrane region" description="Helical" evidence="1">
    <location>
        <begin position="28"/>
        <end position="51"/>
    </location>
</feature>
<name>A0A5K3FZX8_MESCO</name>
<keyword evidence="1" id="KW-1133">Transmembrane helix</keyword>
<organism evidence="2">
    <name type="scientific">Mesocestoides corti</name>
    <name type="common">Flatworm</name>
    <dbReference type="NCBI Taxonomy" id="53468"/>
    <lineage>
        <taxon>Eukaryota</taxon>
        <taxon>Metazoa</taxon>
        <taxon>Spiralia</taxon>
        <taxon>Lophotrochozoa</taxon>
        <taxon>Platyhelminthes</taxon>
        <taxon>Cestoda</taxon>
        <taxon>Eucestoda</taxon>
        <taxon>Cyclophyllidea</taxon>
        <taxon>Mesocestoididae</taxon>
        <taxon>Mesocestoides</taxon>
    </lineage>
</organism>
<evidence type="ECO:0000313" key="2">
    <source>
        <dbReference type="WBParaSite" id="MCU_012286-RA"/>
    </source>
</evidence>
<protein>
    <submittedName>
        <fullName evidence="2">Ovule protein</fullName>
    </submittedName>
</protein>
<reference evidence="2" key="1">
    <citation type="submission" date="2019-11" db="UniProtKB">
        <authorList>
            <consortium name="WormBaseParasite"/>
        </authorList>
    </citation>
    <scope>IDENTIFICATION</scope>
</reference>
<dbReference type="WBParaSite" id="MCU_012286-RA">
    <property type="protein sequence ID" value="MCU_012286-RA"/>
    <property type="gene ID" value="MCU_012286"/>
</dbReference>